<evidence type="ECO:0000313" key="7">
    <source>
        <dbReference type="EMBL" id="MBK5071657.1"/>
    </source>
</evidence>
<dbReference type="Proteomes" id="UP000807542">
    <property type="component" value="Unassembled WGS sequence"/>
</dbReference>
<gene>
    <name evidence="8" type="primary">yjeH</name>
    <name evidence="8" type="ORF">I2492_01335</name>
    <name evidence="7" type="ORF">I2493_01335</name>
</gene>
<dbReference type="EMBL" id="JADRCQ010000001">
    <property type="protein sequence ID" value="MBK5071657.1"/>
    <property type="molecule type" value="Genomic_DNA"/>
</dbReference>
<dbReference type="GO" id="GO:0022857">
    <property type="term" value="F:transmembrane transporter activity"/>
    <property type="evidence" value="ECO:0007669"/>
    <property type="project" value="InterPro"/>
</dbReference>
<keyword evidence="2" id="KW-1003">Cell membrane</keyword>
<sequence>MSGLKQELGLVQGVGLLSTSLLGTGVFAVPALAAQIADSGSLWAWPVLIILVFPIAIAFAALGRHFPNAGGAAHFVSLAFGPHMARVTGWLFLSVIPVGLPAALQIASGFWQAAFGLEHSGLLLVQLGTLLAILLLGMRSAGSSANVQVIIAGLIVAMVAAIWWKGGITPGSIQWPALSTLSASPMFSALAVMFWCFVGLEAFAHLAAEFRNPERDFPRALLIGMLVAGGVYWSCTAAVLAFHSYGGEMAASASLPSIVVQLFGQHALWVACIIGYLACFASLNIYTQSFARLVWSQTYEQKPKAWVAQLSRSRSPLNALSLVLLCCLISSLAADYFSLELDELIVYANGIFVFIYLLCMLSGCRLLKGSSRVMSFIGTALCVLLLVMIGWKTLYAIVMFALLWLILPRRKQASGEAVG</sequence>
<evidence type="ECO:0000256" key="1">
    <source>
        <dbReference type="ARBA" id="ARBA00004651"/>
    </source>
</evidence>
<organism evidence="8 9">
    <name type="scientific">Limnobaculum xujianqingii</name>
    <dbReference type="NCBI Taxonomy" id="2738837"/>
    <lineage>
        <taxon>Bacteria</taxon>
        <taxon>Pseudomonadati</taxon>
        <taxon>Pseudomonadota</taxon>
        <taxon>Gammaproteobacteria</taxon>
        <taxon>Enterobacterales</taxon>
        <taxon>Budviciaceae</taxon>
        <taxon>Limnobaculum</taxon>
    </lineage>
</organism>
<evidence type="ECO:0000313" key="9">
    <source>
        <dbReference type="Proteomes" id="UP000807542"/>
    </source>
</evidence>
<evidence type="ECO:0000256" key="2">
    <source>
        <dbReference type="ARBA" id="ARBA00022475"/>
    </source>
</evidence>
<feature type="transmembrane region" description="Helical" evidence="6">
    <location>
        <begin position="149"/>
        <end position="166"/>
    </location>
</feature>
<keyword evidence="10" id="KW-1185">Reference proteome</keyword>
<feature type="transmembrane region" description="Helical" evidence="6">
    <location>
        <begin position="186"/>
        <end position="208"/>
    </location>
</feature>
<comment type="subcellular location">
    <subcellularLocation>
        <location evidence="1">Cell membrane</location>
        <topology evidence="1">Multi-pass membrane protein</topology>
    </subcellularLocation>
</comment>
<protein>
    <submittedName>
        <fullName evidence="8">L-methionine/branched-chain amino acid transporter</fullName>
    </submittedName>
</protein>
<accession>A0A9D7FVR8</accession>
<evidence type="ECO:0000313" key="10">
    <source>
        <dbReference type="Proteomes" id="UP001296969"/>
    </source>
</evidence>
<dbReference type="NCBIfam" id="NF008245">
    <property type="entry name" value="PRK11021.1"/>
    <property type="match status" value="1"/>
</dbReference>
<dbReference type="Gene3D" id="1.20.1740.10">
    <property type="entry name" value="Amino acid/polyamine transporter I"/>
    <property type="match status" value="1"/>
</dbReference>
<feature type="transmembrane region" description="Helical" evidence="6">
    <location>
        <begin position="119"/>
        <end position="137"/>
    </location>
</feature>
<feature type="transmembrane region" description="Helical" evidence="6">
    <location>
        <begin position="319"/>
        <end position="338"/>
    </location>
</feature>
<evidence type="ECO:0000256" key="4">
    <source>
        <dbReference type="ARBA" id="ARBA00022989"/>
    </source>
</evidence>
<evidence type="ECO:0000313" key="8">
    <source>
        <dbReference type="EMBL" id="MBK5174966.1"/>
    </source>
</evidence>
<feature type="transmembrane region" description="Helical" evidence="6">
    <location>
        <begin position="344"/>
        <end position="364"/>
    </location>
</feature>
<keyword evidence="3 6" id="KW-0812">Transmembrane</keyword>
<feature type="transmembrane region" description="Helical" evidence="6">
    <location>
        <begin position="266"/>
        <end position="286"/>
    </location>
</feature>
<comment type="caution">
    <text evidence="8">The sequence shown here is derived from an EMBL/GenBank/DDBJ whole genome shotgun (WGS) entry which is preliminary data.</text>
</comment>
<dbReference type="PIRSF" id="PIRSF006060">
    <property type="entry name" value="AA_transporter"/>
    <property type="match status" value="1"/>
</dbReference>
<dbReference type="PANTHER" id="PTHR42770">
    <property type="entry name" value="AMINO ACID TRANSPORTER-RELATED"/>
    <property type="match status" value="1"/>
</dbReference>
<feature type="transmembrane region" description="Helical" evidence="6">
    <location>
        <begin position="87"/>
        <end position="107"/>
    </location>
</feature>
<dbReference type="PANTHER" id="PTHR42770:SF13">
    <property type="entry name" value="L-METHIONINE_BRANCHED-CHAIN AMINO ACID EXPORTER YJEH"/>
    <property type="match status" value="1"/>
</dbReference>
<dbReference type="AlphaFoldDB" id="A0A9D7FVR8"/>
<feature type="transmembrane region" description="Helical" evidence="6">
    <location>
        <begin position="43"/>
        <end position="66"/>
    </location>
</feature>
<proteinExistence type="predicted"/>
<feature type="transmembrane region" description="Helical" evidence="6">
    <location>
        <begin position="376"/>
        <end position="407"/>
    </location>
</feature>
<reference evidence="8 10" key="1">
    <citation type="submission" date="2020-11" db="EMBL/GenBank/DDBJ databases">
        <title>Insectihabitans protaetiae gen. nov. sp. nov. and Insectihabitans allomyrinae sp. nov., isolated from larvae of Protaetia brevitarsis seulensis and Allomyrina dichotoma, respectively.</title>
        <authorList>
            <person name="Lee S.D."/>
            <person name="Byeon Y.-S."/>
            <person name="Kim S.-M."/>
            <person name="Yang H.L."/>
            <person name="Kim I.S."/>
        </authorList>
    </citation>
    <scope>NUCLEOTIDE SEQUENCE</scope>
    <source>
        <strain evidence="8">CWB-B4</strain>
        <strain evidence="7 10">CWB-B43</strain>
    </source>
</reference>
<feature type="transmembrane region" description="Helical" evidence="6">
    <location>
        <begin position="220"/>
        <end position="246"/>
    </location>
</feature>
<evidence type="ECO:0000256" key="6">
    <source>
        <dbReference type="SAM" id="Phobius"/>
    </source>
</evidence>
<dbReference type="InterPro" id="IPR002293">
    <property type="entry name" value="AA/rel_permease1"/>
</dbReference>
<keyword evidence="5 6" id="KW-0472">Membrane</keyword>
<evidence type="ECO:0000256" key="3">
    <source>
        <dbReference type="ARBA" id="ARBA00022692"/>
    </source>
</evidence>
<dbReference type="Proteomes" id="UP001296969">
    <property type="component" value="Unassembled WGS sequence"/>
</dbReference>
<dbReference type="InterPro" id="IPR050367">
    <property type="entry name" value="APC_superfamily"/>
</dbReference>
<dbReference type="RefSeq" id="WP_228396984.1">
    <property type="nucleotide sequence ID" value="NZ_JADRCP010000001.1"/>
</dbReference>
<dbReference type="EMBL" id="JADRCP010000001">
    <property type="protein sequence ID" value="MBK5174966.1"/>
    <property type="molecule type" value="Genomic_DNA"/>
</dbReference>
<name>A0A9D7FVR8_9GAMM</name>
<evidence type="ECO:0000256" key="5">
    <source>
        <dbReference type="ARBA" id="ARBA00023136"/>
    </source>
</evidence>
<dbReference type="GO" id="GO:0005886">
    <property type="term" value="C:plasma membrane"/>
    <property type="evidence" value="ECO:0007669"/>
    <property type="project" value="UniProtKB-SubCell"/>
</dbReference>
<dbReference type="Pfam" id="PF13520">
    <property type="entry name" value="AA_permease_2"/>
    <property type="match status" value="1"/>
</dbReference>
<keyword evidence="4 6" id="KW-1133">Transmembrane helix</keyword>